<evidence type="ECO:0000313" key="2">
    <source>
        <dbReference type="EMBL" id="XCD18963.1"/>
    </source>
</evidence>
<accession>A0AAU8BSX1</accession>
<feature type="domain" description="DSBA-like thioredoxin" evidence="1">
    <location>
        <begin position="7"/>
        <end position="209"/>
    </location>
</feature>
<protein>
    <submittedName>
        <fullName evidence="2">DsbA family oxidoreductase</fullName>
    </submittedName>
</protein>
<dbReference type="Gene3D" id="3.40.30.10">
    <property type="entry name" value="Glutaredoxin"/>
    <property type="match status" value="1"/>
</dbReference>
<dbReference type="PANTHER" id="PTHR13887">
    <property type="entry name" value="GLUTATHIONE S-TRANSFERASE KAPPA"/>
    <property type="match status" value="1"/>
</dbReference>
<proteinExistence type="predicted"/>
<dbReference type="CDD" id="cd03024">
    <property type="entry name" value="DsbA_FrnE"/>
    <property type="match status" value="1"/>
</dbReference>
<reference evidence="2" key="1">
    <citation type="submission" date="2023-01" db="EMBL/GenBank/DDBJ databases">
        <title>Vibrio sp. CB1-14 genome sequencing.</title>
        <authorList>
            <person name="Otstavnykh N."/>
            <person name="Isaeva M."/>
            <person name="Meleshko D."/>
        </authorList>
    </citation>
    <scope>NUCLEOTIDE SEQUENCE</scope>
    <source>
        <strain evidence="2">CB1-14</strain>
    </source>
</reference>
<organism evidence="2">
    <name type="scientific">Vibrio chaetopteri</name>
    <dbReference type="NCBI Taxonomy" id="3016528"/>
    <lineage>
        <taxon>Bacteria</taxon>
        <taxon>Pseudomonadati</taxon>
        <taxon>Pseudomonadota</taxon>
        <taxon>Gammaproteobacteria</taxon>
        <taxon>Vibrionales</taxon>
        <taxon>Vibrionaceae</taxon>
        <taxon>Vibrio</taxon>
    </lineage>
</organism>
<dbReference type="SUPFAM" id="SSF52833">
    <property type="entry name" value="Thioredoxin-like"/>
    <property type="match status" value="1"/>
</dbReference>
<sequence length="214" mass="24285">MSQTIKLDVVSDVVCPWCIIGYKRLEQAIRELGIEDRIELEWQPFELNPHMPLEGQNLREHLAEKYGTTKEDSIRAREQLTQLGQEVGFTFDYSDEMRMLNTFEAHILLEYAKEQGKQTDLKLRLFSAFFGEGKDISNRDVLANELAAVGLDSGSAIARLDEPSARLEVQQAEDTWKNLGISSVPTVVFNRQSALTGAQPVEVYRQVLQELLAQ</sequence>
<dbReference type="InterPro" id="IPR001853">
    <property type="entry name" value="DSBA-like_thioredoxin_dom"/>
</dbReference>
<name>A0AAU8BSX1_9VIBR</name>
<dbReference type="GO" id="GO:0016491">
    <property type="term" value="F:oxidoreductase activity"/>
    <property type="evidence" value="ECO:0007669"/>
    <property type="project" value="InterPro"/>
</dbReference>
<dbReference type="RefSeq" id="WP_353500099.1">
    <property type="nucleotide sequence ID" value="NZ_CP115921.1"/>
</dbReference>
<gene>
    <name evidence="2" type="ORF">PG915_19700</name>
</gene>
<evidence type="ECO:0000259" key="1">
    <source>
        <dbReference type="Pfam" id="PF01323"/>
    </source>
</evidence>
<dbReference type="InterPro" id="IPR036249">
    <property type="entry name" value="Thioredoxin-like_sf"/>
</dbReference>
<dbReference type="PANTHER" id="PTHR13887:SF41">
    <property type="entry name" value="THIOREDOXIN SUPERFAMILY PROTEIN"/>
    <property type="match status" value="1"/>
</dbReference>
<dbReference type="AlphaFoldDB" id="A0AAU8BSX1"/>
<dbReference type="Pfam" id="PF01323">
    <property type="entry name" value="DSBA"/>
    <property type="match status" value="1"/>
</dbReference>
<dbReference type="KEGG" id="vck:PG915_19700"/>
<dbReference type="EMBL" id="CP115921">
    <property type="protein sequence ID" value="XCD18963.1"/>
    <property type="molecule type" value="Genomic_DNA"/>
</dbReference>